<proteinExistence type="predicted"/>
<organism evidence="2 3">
    <name type="scientific">Streptomyces bathyalis</name>
    <dbReference type="NCBI Taxonomy" id="2710756"/>
    <lineage>
        <taxon>Bacteria</taxon>
        <taxon>Bacillati</taxon>
        <taxon>Actinomycetota</taxon>
        <taxon>Actinomycetes</taxon>
        <taxon>Kitasatosporales</taxon>
        <taxon>Streptomycetaceae</taxon>
        <taxon>Streptomyces</taxon>
    </lineage>
</organism>
<reference evidence="3" key="1">
    <citation type="submission" date="2020-02" db="EMBL/GenBank/DDBJ databases">
        <title>Streptomyces sp. ASO4wet.</title>
        <authorList>
            <person name="Risdian C."/>
            <person name="Landwehr W."/>
            <person name="Schupp P."/>
            <person name="Wink J."/>
        </authorList>
    </citation>
    <scope>NUCLEOTIDE SEQUENCE [LARGE SCALE GENOMIC DNA]</scope>
    <source>
        <strain evidence="3">ASO4wet</strain>
    </source>
</reference>
<keyword evidence="3" id="KW-1185">Reference proteome</keyword>
<keyword evidence="1" id="KW-0732">Signal</keyword>
<sequence>MKTLRRVLVPGVMALTLGGLVAPSASAAGSSHEVAAHSAGILRTWHATVQCQIVRISDNNVVGYDRADGSGNSKENAIKAAKANVPVPQGHYKRHCDAKRVW</sequence>
<evidence type="ECO:0000256" key="1">
    <source>
        <dbReference type="SAM" id="SignalP"/>
    </source>
</evidence>
<dbReference type="KEGG" id="sbat:G4Z16_06490"/>
<evidence type="ECO:0000313" key="2">
    <source>
        <dbReference type="EMBL" id="QPP06101.1"/>
    </source>
</evidence>
<protein>
    <submittedName>
        <fullName evidence="2">Uncharacterized protein</fullName>
    </submittedName>
</protein>
<name>A0A7T1WR58_9ACTN</name>
<feature type="chain" id="PRO_5032458257" evidence="1">
    <location>
        <begin position="28"/>
        <end position="102"/>
    </location>
</feature>
<accession>A0A7T1WR58</accession>
<dbReference type="Proteomes" id="UP000595046">
    <property type="component" value="Chromosome"/>
</dbReference>
<evidence type="ECO:0000313" key="3">
    <source>
        <dbReference type="Proteomes" id="UP000595046"/>
    </source>
</evidence>
<dbReference type="AlphaFoldDB" id="A0A7T1WR58"/>
<dbReference type="EMBL" id="CP048882">
    <property type="protein sequence ID" value="QPP06101.1"/>
    <property type="molecule type" value="Genomic_DNA"/>
</dbReference>
<dbReference type="RefSeq" id="WP_197349690.1">
    <property type="nucleotide sequence ID" value="NZ_CP048882.1"/>
</dbReference>
<gene>
    <name evidence="2" type="ORF">G4Z16_06490</name>
</gene>
<feature type="signal peptide" evidence="1">
    <location>
        <begin position="1"/>
        <end position="27"/>
    </location>
</feature>